<feature type="compositionally biased region" description="Low complexity" evidence="1">
    <location>
        <begin position="114"/>
        <end position="124"/>
    </location>
</feature>
<keyword evidence="2" id="KW-1185">Reference proteome</keyword>
<dbReference type="RefSeq" id="XP_070435568.1">
    <property type="nucleotide sequence ID" value="XM_070579467.1"/>
</dbReference>
<accession>A0ABM4L553</accession>
<proteinExistence type="predicted"/>
<reference evidence="3" key="1">
    <citation type="submission" date="2025-08" db="UniProtKB">
        <authorList>
            <consortium name="RefSeq"/>
        </authorList>
    </citation>
    <scope>IDENTIFICATION</scope>
    <source>
        <tissue evidence="3">Blood</tissue>
    </source>
</reference>
<feature type="region of interest" description="Disordered" evidence="1">
    <location>
        <begin position="14"/>
        <end position="34"/>
    </location>
</feature>
<name>A0ABM4L553_EQUPR</name>
<evidence type="ECO:0000313" key="3">
    <source>
        <dbReference type="RefSeq" id="XP_070435568.1"/>
    </source>
</evidence>
<dbReference type="Proteomes" id="UP001652662">
    <property type="component" value="Chromosome 17"/>
</dbReference>
<protein>
    <submittedName>
        <fullName evidence="3">Uncharacterized protein</fullName>
    </submittedName>
</protein>
<evidence type="ECO:0000313" key="2">
    <source>
        <dbReference type="Proteomes" id="UP001652662"/>
    </source>
</evidence>
<dbReference type="GeneID" id="139076589"/>
<feature type="compositionally biased region" description="Gly residues" evidence="1">
    <location>
        <begin position="162"/>
        <end position="172"/>
    </location>
</feature>
<feature type="compositionally biased region" description="Basic residues" evidence="1">
    <location>
        <begin position="128"/>
        <end position="137"/>
    </location>
</feature>
<feature type="region of interest" description="Disordered" evidence="1">
    <location>
        <begin position="357"/>
        <end position="379"/>
    </location>
</feature>
<evidence type="ECO:0000256" key="1">
    <source>
        <dbReference type="SAM" id="MobiDB-lite"/>
    </source>
</evidence>
<organism evidence="2 3">
    <name type="scientific">Equus przewalskii</name>
    <name type="common">Przewalski's horse</name>
    <name type="synonym">Equus caballus przewalskii</name>
    <dbReference type="NCBI Taxonomy" id="9798"/>
    <lineage>
        <taxon>Eukaryota</taxon>
        <taxon>Metazoa</taxon>
        <taxon>Chordata</taxon>
        <taxon>Craniata</taxon>
        <taxon>Vertebrata</taxon>
        <taxon>Euteleostomi</taxon>
        <taxon>Mammalia</taxon>
        <taxon>Eutheria</taxon>
        <taxon>Laurasiatheria</taxon>
        <taxon>Perissodactyla</taxon>
        <taxon>Equidae</taxon>
        <taxon>Equus</taxon>
    </lineage>
</organism>
<gene>
    <name evidence="3" type="primary">LOC139076589</name>
</gene>
<feature type="region of interest" description="Disordered" evidence="1">
    <location>
        <begin position="103"/>
        <end position="234"/>
    </location>
</feature>
<sequence>MPLVPVDVHKFENGRRQRGTRIPPTGRRRGEEGRLKRTGISVLPSRRAKAAAGSSRAPVPGLCPPRCCGVASCSYFPILNSRSLTPLAERQLCAREDTHCLSAEPPHSGRGGHAAPAATSAASSGRQLPRRSPRRAGRGLARGIVGNAWRPQPERTRRRPGGRGGGGRGWGGRCRLRLTWPSARNPAPAQLQPGAERHAGPAQPAPRRQCGWRTPRAGRRVPKPAPSCSRRYGDGETRRAGIGVPVLRDSLLKRQGCRGFFPWVGQRGEILRKKFHLGNCYSSFKTEFMFLLKNNFLLCDLRFHIDRNDIGFLFANSTYTATRLLRCSYSLKTKGKDILKIHFHFLQKLKPHPRVQRKEPDSLHLPSVYNPDTGCTQNG</sequence>